<evidence type="ECO:0000313" key="2">
    <source>
        <dbReference type="EMBL" id="NML37739.1"/>
    </source>
</evidence>
<dbReference type="AlphaFoldDB" id="A0A848GK11"/>
<evidence type="ECO:0000256" key="1">
    <source>
        <dbReference type="SAM" id="Phobius"/>
    </source>
</evidence>
<dbReference type="EMBL" id="JABBGC010000001">
    <property type="protein sequence ID" value="NML37739.1"/>
    <property type="molecule type" value="Genomic_DNA"/>
</dbReference>
<protein>
    <submittedName>
        <fullName evidence="2">DUF748 domain-containing protein</fullName>
    </submittedName>
</protein>
<keyword evidence="1" id="KW-0812">Transmembrane</keyword>
<feature type="transmembrane region" description="Helical" evidence="1">
    <location>
        <begin position="12"/>
        <end position="32"/>
    </location>
</feature>
<comment type="caution">
    <text evidence="2">The sequence shown here is derived from an EMBL/GenBank/DDBJ whole genome shotgun (WGS) entry which is preliminary data.</text>
</comment>
<gene>
    <name evidence="2" type="ORF">HHL17_11090</name>
</gene>
<dbReference type="RefSeq" id="WP_169224782.1">
    <property type="nucleotide sequence ID" value="NZ_JABBGC010000001.1"/>
</dbReference>
<name>A0A848GK11_9BACT</name>
<organism evidence="2 3">
    <name type="scientific">Chitinophaga fulva</name>
    <dbReference type="NCBI Taxonomy" id="2728842"/>
    <lineage>
        <taxon>Bacteria</taxon>
        <taxon>Pseudomonadati</taxon>
        <taxon>Bacteroidota</taxon>
        <taxon>Chitinophagia</taxon>
        <taxon>Chitinophagales</taxon>
        <taxon>Chitinophagaceae</taxon>
        <taxon>Chitinophaga</taxon>
    </lineage>
</organism>
<accession>A0A848GK11</accession>
<proteinExistence type="predicted"/>
<evidence type="ECO:0000313" key="3">
    <source>
        <dbReference type="Proteomes" id="UP000583266"/>
    </source>
</evidence>
<reference evidence="2 3" key="1">
    <citation type="submission" date="2020-04" db="EMBL/GenBank/DDBJ databases">
        <title>Chitinophaga sp. G-6-1-13 sp. nov., isolated from soil.</title>
        <authorList>
            <person name="Dahal R.H."/>
            <person name="Chaudhary D.K."/>
        </authorList>
    </citation>
    <scope>NUCLEOTIDE SEQUENCE [LARGE SCALE GENOMIC DNA]</scope>
    <source>
        <strain evidence="2 3">G-6-1-13</strain>
    </source>
</reference>
<keyword evidence="1" id="KW-1133">Transmembrane helix</keyword>
<dbReference type="Proteomes" id="UP000583266">
    <property type="component" value="Unassembled WGS sequence"/>
</dbReference>
<sequence length="706" mass="80142">MQRLFKMPRKWLMLIYGGVGILFVLVVANLIFNRIIQHNVSEKLRHLSPELKVSFSSVKSNLFTSSLALNSLTIDYIPDSNELGHQHVLRFSKVELSGVNFLMMLFRRTLSVNNLKLSNGKLNLDQFLMNKTDTARKSLFANMPFNSISVRHFELTNIRVWEHTVHANKLLLRGDIGVDEISINDVKKAFTTENFHFGAIKSSLSEINYAIPNAFHTVMIKRITVDSPRGIAQIDAIKLIPQYNKSEFFRRTDNQPLYVAANITDVTILGLDIRQLFEKKLVAEKIIFNHPDFDIYSEEIGSKKALSRSFLFIDLKKDISSIQTDLFRINHANITYQGTTGDELKLHGDIELGKLKARMTDSLFNNSETHFKTLTCALTDIQSVNSGTYQNIQIKKLDVDQKGMLQAASVKIGPQYDKFEVGRKVGHQVDVVDAVISGITITKLDIIRCLQQKVIAEQIWIKESNICIFRDRRLPRVLQYKPLPVSFLKSIPIHFRVHHLKMSASTLLYEEFPKDGLQTGKLKVEKFQLSLSPLISHPNPSDPDHMDLHVEGAIMGSGVIRTSVYLPFKPDKDYYISGAIDNLDLTSLNSSAENLGNFHIESGLLNNLSFQFSLNDEKATGKVVGEYHNLVLDKLKGQSKKIAKFPSFMLKHVIIPKNKDKSLPVDRRTGVIDYRFDHTRSVSFYLLKSLLSGIEASFTFGFLLPK</sequence>
<keyword evidence="1" id="KW-0472">Membrane</keyword>
<keyword evidence="3" id="KW-1185">Reference proteome</keyword>